<dbReference type="Proteomes" id="UP001295444">
    <property type="component" value="Chromosome 01"/>
</dbReference>
<gene>
    <name evidence="1" type="ORF">PECUL_23A061514</name>
</gene>
<dbReference type="EMBL" id="OW240912">
    <property type="protein sequence ID" value="CAH2222933.1"/>
    <property type="molecule type" value="Genomic_DNA"/>
</dbReference>
<keyword evidence="2" id="KW-1185">Reference proteome</keyword>
<name>A0AAD1VPR9_PELCU</name>
<dbReference type="AlphaFoldDB" id="A0AAD1VPR9"/>
<proteinExistence type="predicted"/>
<accession>A0AAD1VPR9</accession>
<evidence type="ECO:0000313" key="1">
    <source>
        <dbReference type="EMBL" id="CAH2222933.1"/>
    </source>
</evidence>
<sequence>MSSSQGSWECAEPGLALSGCTECRKSRNMMTNSHYLATQYPYRASGIGHPILSPYMDYPETCQRIETVRHSQPLPVKPNCISS</sequence>
<reference evidence="1" key="1">
    <citation type="submission" date="2022-03" db="EMBL/GenBank/DDBJ databases">
        <authorList>
            <person name="Alioto T."/>
            <person name="Alioto T."/>
            <person name="Gomez Garrido J."/>
        </authorList>
    </citation>
    <scope>NUCLEOTIDE SEQUENCE</scope>
</reference>
<organism evidence="1 2">
    <name type="scientific">Pelobates cultripes</name>
    <name type="common">Western spadefoot toad</name>
    <dbReference type="NCBI Taxonomy" id="61616"/>
    <lineage>
        <taxon>Eukaryota</taxon>
        <taxon>Metazoa</taxon>
        <taxon>Chordata</taxon>
        <taxon>Craniata</taxon>
        <taxon>Vertebrata</taxon>
        <taxon>Euteleostomi</taxon>
        <taxon>Amphibia</taxon>
        <taxon>Batrachia</taxon>
        <taxon>Anura</taxon>
        <taxon>Pelobatoidea</taxon>
        <taxon>Pelobatidae</taxon>
        <taxon>Pelobates</taxon>
    </lineage>
</organism>
<protein>
    <submittedName>
        <fullName evidence="1">Uncharacterized protein</fullName>
    </submittedName>
</protein>
<evidence type="ECO:0000313" key="2">
    <source>
        <dbReference type="Proteomes" id="UP001295444"/>
    </source>
</evidence>